<proteinExistence type="predicted"/>
<evidence type="ECO:0000313" key="3">
    <source>
        <dbReference type="Proteomes" id="UP000636709"/>
    </source>
</evidence>
<feature type="transmembrane region" description="Helical" evidence="1">
    <location>
        <begin position="41"/>
        <end position="60"/>
    </location>
</feature>
<dbReference type="EMBL" id="JACEFO010001677">
    <property type="protein sequence ID" value="KAF8722137.1"/>
    <property type="molecule type" value="Genomic_DNA"/>
</dbReference>
<dbReference type="Gramene" id="Dexi9A01G0016140.1">
    <property type="protein sequence ID" value="Dexi9A01G0016140.1:cds"/>
    <property type="gene ID" value="Dexi9A01G0016140"/>
</dbReference>
<keyword evidence="1" id="KW-0472">Membrane</keyword>
<reference evidence="2" key="1">
    <citation type="submission" date="2020-07" db="EMBL/GenBank/DDBJ databases">
        <title>Genome sequence and genetic diversity analysis of an under-domesticated orphan crop, white fonio (Digitaria exilis).</title>
        <authorList>
            <person name="Bennetzen J.L."/>
            <person name="Chen S."/>
            <person name="Ma X."/>
            <person name="Wang X."/>
            <person name="Yssel A.E.J."/>
            <person name="Chaluvadi S.R."/>
            <person name="Johnson M."/>
            <person name="Gangashetty P."/>
            <person name="Hamidou F."/>
            <person name="Sanogo M.D."/>
            <person name="Zwaenepoel A."/>
            <person name="Wallace J."/>
            <person name="Van De Peer Y."/>
            <person name="Van Deynze A."/>
        </authorList>
    </citation>
    <scope>NUCLEOTIDE SEQUENCE</scope>
    <source>
        <tissue evidence="2">Leaves</tissue>
    </source>
</reference>
<dbReference type="OrthoDB" id="1094916at2759"/>
<keyword evidence="1" id="KW-1133">Transmembrane helix</keyword>
<accession>A0A835C738</accession>
<keyword evidence="1" id="KW-0812">Transmembrane</keyword>
<dbReference type="Proteomes" id="UP000636709">
    <property type="component" value="Unassembled WGS sequence"/>
</dbReference>
<evidence type="ECO:0000313" key="2">
    <source>
        <dbReference type="EMBL" id="KAF8722137.1"/>
    </source>
</evidence>
<protein>
    <submittedName>
        <fullName evidence="2">Uncharacterized protein</fullName>
    </submittedName>
</protein>
<dbReference type="AlphaFoldDB" id="A0A835C738"/>
<name>A0A835C738_9POAL</name>
<organism evidence="2 3">
    <name type="scientific">Digitaria exilis</name>
    <dbReference type="NCBI Taxonomy" id="1010633"/>
    <lineage>
        <taxon>Eukaryota</taxon>
        <taxon>Viridiplantae</taxon>
        <taxon>Streptophyta</taxon>
        <taxon>Embryophyta</taxon>
        <taxon>Tracheophyta</taxon>
        <taxon>Spermatophyta</taxon>
        <taxon>Magnoliopsida</taxon>
        <taxon>Liliopsida</taxon>
        <taxon>Poales</taxon>
        <taxon>Poaceae</taxon>
        <taxon>PACMAD clade</taxon>
        <taxon>Panicoideae</taxon>
        <taxon>Panicodae</taxon>
        <taxon>Paniceae</taxon>
        <taxon>Anthephorinae</taxon>
        <taxon>Digitaria</taxon>
    </lineage>
</organism>
<comment type="caution">
    <text evidence="2">The sequence shown here is derived from an EMBL/GenBank/DDBJ whole genome shotgun (WGS) entry which is preliminary data.</text>
</comment>
<sequence>MRAVIPDDQDRAEAPSAAATTHATINGQIPSMNMEAAGNGLKSFIAVVLVLSLVLGQLQIQARDIYVRCRFHDANALEFCKLGCAASSLCDNNRPAASHAVNRCDEACYRFCTKHPTN</sequence>
<keyword evidence="3" id="KW-1185">Reference proteome</keyword>
<gene>
    <name evidence="2" type="ORF">HU200_022779</name>
</gene>
<evidence type="ECO:0000256" key="1">
    <source>
        <dbReference type="SAM" id="Phobius"/>
    </source>
</evidence>